<organism evidence="7 8">
    <name type="scientific">Kocuria atrinae</name>
    <dbReference type="NCBI Taxonomy" id="592377"/>
    <lineage>
        <taxon>Bacteria</taxon>
        <taxon>Bacillati</taxon>
        <taxon>Actinomycetota</taxon>
        <taxon>Actinomycetes</taxon>
        <taxon>Micrococcales</taxon>
        <taxon>Micrococcaceae</taxon>
        <taxon>Kocuria</taxon>
    </lineage>
</organism>
<keyword evidence="2" id="KW-0378">Hydrolase</keyword>
<dbReference type="SUPFAM" id="SSF52540">
    <property type="entry name" value="P-loop containing nucleoside triphosphate hydrolases"/>
    <property type="match status" value="1"/>
</dbReference>
<feature type="domain" description="CobW C-terminal" evidence="6">
    <location>
        <begin position="235"/>
        <end position="326"/>
    </location>
</feature>
<evidence type="ECO:0000256" key="5">
    <source>
        <dbReference type="ARBA" id="ARBA00049117"/>
    </source>
</evidence>
<protein>
    <submittedName>
        <fullName evidence="7">GTP-binding protein</fullName>
    </submittedName>
</protein>
<dbReference type="SMART" id="SM00833">
    <property type="entry name" value="CobW_C"/>
    <property type="match status" value="1"/>
</dbReference>
<dbReference type="PANTHER" id="PTHR13748">
    <property type="entry name" value="COBW-RELATED"/>
    <property type="match status" value="1"/>
</dbReference>
<evidence type="ECO:0000313" key="7">
    <source>
        <dbReference type="EMBL" id="GAA2107845.1"/>
    </source>
</evidence>
<dbReference type="PANTHER" id="PTHR13748:SF62">
    <property type="entry name" value="COBW DOMAIN-CONTAINING PROTEIN"/>
    <property type="match status" value="1"/>
</dbReference>
<evidence type="ECO:0000256" key="4">
    <source>
        <dbReference type="ARBA" id="ARBA00034320"/>
    </source>
</evidence>
<sequence length="347" mass="37033">MPSSARIPVLILTGYLGAGKTTVLNRFLAASGARIGVIINDFGDVNVDAALVAGQVDEPVSVAGGCLCCISDPEQLDDAFKKLTRPDLRLDAIVIEGSGVAEPPALLRLVMDSRVPKIRFGGLIEVVDAAHIPQAEAAGWDLEQHVRAAAVVLLTKTDLVTDPGARNSLEARIQRANPHAMIIEAPHGNFDPALFVDASDDDELEFGQLALWNPGETLGESQADHDHARHHHVHHQSVTVEHEGPVDPVALSEFALDPPETVYRVKAIVDVVTASGARRFAVHSVAGYVTVDAMARAQEEPAASSLVAIGLELDHADLQARLEAFCLPSTTPPASASQLRRLTRFRT</sequence>
<evidence type="ECO:0000259" key="6">
    <source>
        <dbReference type="SMART" id="SM00833"/>
    </source>
</evidence>
<name>A0ABN2XAH5_9MICC</name>
<dbReference type="Gene3D" id="3.30.1220.10">
    <property type="entry name" value="CobW-like, C-terminal domain"/>
    <property type="match status" value="1"/>
</dbReference>
<dbReference type="InterPro" id="IPR027417">
    <property type="entry name" value="P-loop_NTPase"/>
</dbReference>
<keyword evidence="3" id="KW-0143">Chaperone</keyword>
<evidence type="ECO:0000256" key="2">
    <source>
        <dbReference type="ARBA" id="ARBA00022801"/>
    </source>
</evidence>
<dbReference type="SUPFAM" id="SSF90002">
    <property type="entry name" value="Hypothetical protein YjiA, C-terminal domain"/>
    <property type="match status" value="1"/>
</dbReference>
<dbReference type="InterPro" id="IPR003495">
    <property type="entry name" value="CobW/HypB/UreG_nucleotide-bd"/>
</dbReference>
<dbReference type="Proteomes" id="UP001500166">
    <property type="component" value="Unassembled WGS sequence"/>
</dbReference>
<dbReference type="CDD" id="cd03112">
    <property type="entry name" value="CobW-like"/>
    <property type="match status" value="1"/>
</dbReference>
<comment type="caution">
    <text evidence="7">The sequence shown here is derived from an EMBL/GenBank/DDBJ whole genome shotgun (WGS) entry which is preliminary data.</text>
</comment>
<dbReference type="EMBL" id="BAAAQA010000001">
    <property type="protein sequence ID" value="GAA2107845.1"/>
    <property type="molecule type" value="Genomic_DNA"/>
</dbReference>
<dbReference type="InterPro" id="IPR051316">
    <property type="entry name" value="Zinc-reg_GTPase_activator"/>
</dbReference>
<evidence type="ECO:0000256" key="3">
    <source>
        <dbReference type="ARBA" id="ARBA00023186"/>
    </source>
</evidence>
<proteinExistence type="inferred from homology"/>
<evidence type="ECO:0000256" key="1">
    <source>
        <dbReference type="ARBA" id="ARBA00022741"/>
    </source>
</evidence>
<keyword evidence="8" id="KW-1185">Reference proteome</keyword>
<gene>
    <name evidence="7" type="ORF">GCM10009824_00620</name>
</gene>
<dbReference type="Gene3D" id="3.40.50.300">
    <property type="entry name" value="P-loop containing nucleotide triphosphate hydrolases"/>
    <property type="match status" value="1"/>
</dbReference>
<keyword evidence="1" id="KW-0547">Nucleotide-binding</keyword>
<evidence type="ECO:0000313" key="8">
    <source>
        <dbReference type="Proteomes" id="UP001500166"/>
    </source>
</evidence>
<comment type="similarity">
    <text evidence="4">Belongs to the SIMIBI class G3E GTPase family. ZNG1 subfamily.</text>
</comment>
<accession>A0ABN2XAH5</accession>
<dbReference type="RefSeq" id="WP_344223085.1">
    <property type="nucleotide sequence ID" value="NZ_BAAAQA010000001.1"/>
</dbReference>
<reference evidence="7 8" key="1">
    <citation type="journal article" date="2019" name="Int. J. Syst. Evol. Microbiol.">
        <title>The Global Catalogue of Microorganisms (GCM) 10K type strain sequencing project: providing services to taxonomists for standard genome sequencing and annotation.</title>
        <authorList>
            <consortium name="The Broad Institute Genomics Platform"/>
            <consortium name="The Broad Institute Genome Sequencing Center for Infectious Disease"/>
            <person name="Wu L."/>
            <person name="Ma J."/>
        </authorList>
    </citation>
    <scope>NUCLEOTIDE SEQUENCE [LARGE SCALE GENOMIC DNA]</scope>
    <source>
        <strain evidence="7 8">JCM 15914</strain>
    </source>
</reference>
<dbReference type="InterPro" id="IPR011629">
    <property type="entry name" value="CobW-like_C"/>
</dbReference>
<dbReference type="InterPro" id="IPR036627">
    <property type="entry name" value="CobW-likC_sf"/>
</dbReference>
<comment type="catalytic activity">
    <reaction evidence="5">
        <text>GTP + H2O = GDP + phosphate + H(+)</text>
        <dbReference type="Rhea" id="RHEA:19669"/>
        <dbReference type="ChEBI" id="CHEBI:15377"/>
        <dbReference type="ChEBI" id="CHEBI:15378"/>
        <dbReference type="ChEBI" id="CHEBI:37565"/>
        <dbReference type="ChEBI" id="CHEBI:43474"/>
        <dbReference type="ChEBI" id="CHEBI:58189"/>
    </reaction>
    <physiologicalReaction direction="left-to-right" evidence="5">
        <dbReference type="Rhea" id="RHEA:19670"/>
    </physiologicalReaction>
</comment>
<dbReference type="Pfam" id="PF02492">
    <property type="entry name" value="cobW"/>
    <property type="match status" value="1"/>
</dbReference>
<dbReference type="Pfam" id="PF07683">
    <property type="entry name" value="CobW_C"/>
    <property type="match status" value="1"/>
</dbReference>